<keyword evidence="3" id="KW-1185">Reference proteome</keyword>
<protein>
    <submittedName>
        <fullName evidence="2">50S ribosomal protein L14</fullName>
    </submittedName>
</protein>
<dbReference type="KEGG" id="rti:DC20_15350"/>
<name>A0A0P0C964_9BACT</name>
<dbReference type="InterPro" id="IPR037523">
    <property type="entry name" value="VOC_core"/>
</dbReference>
<evidence type="ECO:0000313" key="2">
    <source>
        <dbReference type="EMBL" id="ALJ00098.1"/>
    </source>
</evidence>
<dbReference type="InterPro" id="IPR004360">
    <property type="entry name" value="Glyas_Fos-R_dOase_dom"/>
</dbReference>
<dbReference type="AlphaFoldDB" id="A0A0P0C964"/>
<organism evidence="2 3">
    <name type="scientific">Rufibacter tibetensis</name>
    <dbReference type="NCBI Taxonomy" id="512763"/>
    <lineage>
        <taxon>Bacteria</taxon>
        <taxon>Pseudomonadati</taxon>
        <taxon>Bacteroidota</taxon>
        <taxon>Cytophagia</taxon>
        <taxon>Cytophagales</taxon>
        <taxon>Hymenobacteraceae</taxon>
        <taxon>Rufibacter</taxon>
    </lineage>
</organism>
<proteinExistence type="predicted"/>
<dbReference type="OrthoDB" id="1177764at2"/>
<reference evidence="2 3" key="1">
    <citation type="submission" date="2015-08" db="EMBL/GenBank/DDBJ databases">
        <title>Complete genome sequence of Rufibacter tibetensis strain 1351t, a radiation-resistant bacterium from tibet plateau.</title>
        <authorList>
            <person name="Dai J."/>
        </authorList>
    </citation>
    <scope>NUCLEOTIDE SEQUENCE [LARGE SCALE GENOMIC DNA]</scope>
    <source>
        <strain evidence="2 3">1351</strain>
    </source>
</reference>
<dbReference type="PATRIC" id="fig|512763.3.peg.3376"/>
<sequence>MKLEHFALNVEDPIAMSNWYTQHLGMRVVRQAKEAPYTTFFADDSGRILVEIYLNPVDEVPPYRTMNPLMVHLAFVSENPTKDKDRLCAAGATLVSDQHLEDGSHLIMLRDPWGLALQLCKRATPMLARIDW</sequence>
<dbReference type="Proteomes" id="UP000061382">
    <property type="component" value="Chromosome"/>
</dbReference>
<keyword evidence="2" id="KW-0689">Ribosomal protein</keyword>
<dbReference type="PROSITE" id="PS51819">
    <property type="entry name" value="VOC"/>
    <property type="match status" value="1"/>
</dbReference>
<dbReference type="SUPFAM" id="SSF54593">
    <property type="entry name" value="Glyoxalase/Bleomycin resistance protein/Dihydroxybiphenyl dioxygenase"/>
    <property type="match status" value="1"/>
</dbReference>
<evidence type="ECO:0000313" key="3">
    <source>
        <dbReference type="Proteomes" id="UP000061382"/>
    </source>
</evidence>
<feature type="domain" description="VOC" evidence="1">
    <location>
        <begin position="2"/>
        <end position="122"/>
    </location>
</feature>
<dbReference type="Gene3D" id="3.10.180.10">
    <property type="entry name" value="2,3-Dihydroxybiphenyl 1,2-Dioxygenase, domain 1"/>
    <property type="match status" value="1"/>
</dbReference>
<dbReference type="CDD" id="cd06587">
    <property type="entry name" value="VOC"/>
    <property type="match status" value="1"/>
</dbReference>
<dbReference type="GO" id="GO:0005840">
    <property type="term" value="C:ribosome"/>
    <property type="evidence" value="ECO:0007669"/>
    <property type="project" value="UniProtKB-KW"/>
</dbReference>
<dbReference type="RefSeq" id="WP_062544640.1">
    <property type="nucleotide sequence ID" value="NZ_CP012643.1"/>
</dbReference>
<accession>A0A0P0C964</accession>
<dbReference type="InterPro" id="IPR029068">
    <property type="entry name" value="Glyas_Bleomycin-R_OHBP_Dase"/>
</dbReference>
<dbReference type="EMBL" id="CP012643">
    <property type="protein sequence ID" value="ALJ00098.1"/>
    <property type="molecule type" value="Genomic_DNA"/>
</dbReference>
<gene>
    <name evidence="2" type="ORF">DC20_15350</name>
</gene>
<evidence type="ECO:0000259" key="1">
    <source>
        <dbReference type="PROSITE" id="PS51819"/>
    </source>
</evidence>
<keyword evidence="2" id="KW-0687">Ribonucleoprotein</keyword>
<dbReference type="STRING" id="512763.DC20_15350"/>
<dbReference type="Pfam" id="PF00903">
    <property type="entry name" value="Glyoxalase"/>
    <property type="match status" value="1"/>
</dbReference>